<keyword evidence="6 7" id="KW-0472">Membrane</keyword>
<dbReference type="OrthoDB" id="1740883at2759"/>
<accession>A0A9Q1JLI3</accession>
<evidence type="ECO:0000313" key="8">
    <source>
        <dbReference type="EMBL" id="KAJ8428134.1"/>
    </source>
</evidence>
<evidence type="ECO:0000256" key="1">
    <source>
        <dbReference type="ARBA" id="ARBA00004370"/>
    </source>
</evidence>
<dbReference type="PANTHER" id="PTHR27008:SF596">
    <property type="entry name" value="OS02G0215500 PROTEIN"/>
    <property type="match status" value="1"/>
</dbReference>
<evidence type="ECO:0000256" key="2">
    <source>
        <dbReference type="ARBA" id="ARBA00022614"/>
    </source>
</evidence>
<evidence type="ECO:0000256" key="6">
    <source>
        <dbReference type="ARBA" id="ARBA00023136"/>
    </source>
</evidence>
<organism evidence="8 9">
    <name type="scientific">Carnegiea gigantea</name>
    <dbReference type="NCBI Taxonomy" id="171969"/>
    <lineage>
        <taxon>Eukaryota</taxon>
        <taxon>Viridiplantae</taxon>
        <taxon>Streptophyta</taxon>
        <taxon>Embryophyta</taxon>
        <taxon>Tracheophyta</taxon>
        <taxon>Spermatophyta</taxon>
        <taxon>Magnoliopsida</taxon>
        <taxon>eudicotyledons</taxon>
        <taxon>Gunneridae</taxon>
        <taxon>Pentapetalae</taxon>
        <taxon>Caryophyllales</taxon>
        <taxon>Cactineae</taxon>
        <taxon>Cactaceae</taxon>
        <taxon>Cactoideae</taxon>
        <taxon>Echinocereeae</taxon>
        <taxon>Carnegiea</taxon>
    </lineage>
</organism>
<evidence type="ECO:0000256" key="7">
    <source>
        <dbReference type="SAM" id="Phobius"/>
    </source>
</evidence>
<dbReference type="AlphaFoldDB" id="A0A9Q1JLI3"/>
<keyword evidence="2" id="KW-0433">Leucine-rich repeat</keyword>
<dbReference type="SUPFAM" id="SSF52058">
    <property type="entry name" value="L domain-like"/>
    <property type="match status" value="1"/>
</dbReference>
<gene>
    <name evidence="8" type="ORF">Cgig2_017732</name>
</gene>
<dbReference type="PANTHER" id="PTHR27008">
    <property type="entry name" value="OS04G0122200 PROTEIN"/>
    <property type="match status" value="1"/>
</dbReference>
<dbReference type="Proteomes" id="UP001153076">
    <property type="component" value="Unassembled WGS sequence"/>
</dbReference>
<dbReference type="GO" id="GO:0016020">
    <property type="term" value="C:membrane"/>
    <property type="evidence" value="ECO:0007669"/>
    <property type="project" value="UniProtKB-SubCell"/>
</dbReference>
<comment type="subcellular location">
    <subcellularLocation>
        <location evidence="1">Membrane</location>
    </subcellularLocation>
</comment>
<dbReference type="Gene3D" id="3.80.10.10">
    <property type="entry name" value="Ribonuclease Inhibitor"/>
    <property type="match status" value="1"/>
</dbReference>
<keyword evidence="5 7" id="KW-1133">Transmembrane helix</keyword>
<feature type="transmembrane region" description="Helical" evidence="7">
    <location>
        <begin position="351"/>
        <end position="368"/>
    </location>
</feature>
<evidence type="ECO:0000313" key="9">
    <source>
        <dbReference type="Proteomes" id="UP001153076"/>
    </source>
</evidence>
<dbReference type="InterPro" id="IPR032675">
    <property type="entry name" value="LRR_dom_sf"/>
</dbReference>
<evidence type="ECO:0000256" key="5">
    <source>
        <dbReference type="ARBA" id="ARBA00022989"/>
    </source>
</evidence>
<evidence type="ECO:0000256" key="4">
    <source>
        <dbReference type="ARBA" id="ARBA00022737"/>
    </source>
</evidence>
<dbReference type="EMBL" id="JAKOGI010001047">
    <property type="protein sequence ID" value="KAJ8428134.1"/>
    <property type="molecule type" value="Genomic_DNA"/>
</dbReference>
<name>A0A9Q1JLI3_9CARY</name>
<sequence>MKHRKVETYVYEINDDQGHHHTGFSEAAVVLHNYYYNVLGPSNVNRSPLNPQTIQKGITLTVESQLQLCKPFSEKDIRDALFSIPNLKSLGPDGYNNDVMIFTKAHPPTLHIIILQANHTKSRIVFAGCSPHLQLSYLQITGFQEGHLPLSYLGVPITASTLSKMECRALVEKIISQIKGTNTETMEPPHLVKGHSSKALFHYLAIFSAKGTCQIKHSKIHRPNSPNLEAFLTALKKLKGPRQKKRITYAVVAAAIYHIWRVRNTQLFDHKLLPACIVFGNIRELIIQRALFLNRLFRKLDSYELDWTLNNLSGEIPKFLAALPLQMLNLSYNNFKREVPIGGVFSNETELSIVILLVAFILVCAFCLRKRRNEPGGESDMLLPSLSYKDILKVTNEFPLENLIRSGTFEVVYKAILDQGRTLGYLYAISHWQCHQ</sequence>
<keyword evidence="9" id="KW-1185">Reference proteome</keyword>
<proteinExistence type="predicted"/>
<reference evidence="8" key="1">
    <citation type="submission" date="2022-04" db="EMBL/GenBank/DDBJ databases">
        <title>Carnegiea gigantea Genome sequencing and assembly v2.</title>
        <authorList>
            <person name="Copetti D."/>
            <person name="Sanderson M.J."/>
            <person name="Burquez A."/>
            <person name="Wojciechowski M.F."/>
        </authorList>
    </citation>
    <scope>NUCLEOTIDE SEQUENCE</scope>
    <source>
        <strain evidence="8">SGP5-SGP5p</strain>
        <tissue evidence="8">Aerial part</tissue>
    </source>
</reference>
<keyword evidence="4" id="KW-0677">Repeat</keyword>
<comment type="caution">
    <text evidence="8">The sequence shown here is derived from an EMBL/GenBank/DDBJ whole genome shotgun (WGS) entry which is preliminary data.</text>
</comment>
<protein>
    <submittedName>
        <fullName evidence="8">Uncharacterized protein</fullName>
    </submittedName>
</protein>
<dbReference type="Gene3D" id="3.30.200.20">
    <property type="entry name" value="Phosphorylase Kinase, domain 1"/>
    <property type="match status" value="1"/>
</dbReference>
<keyword evidence="3 7" id="KW-0812">Transmembrane</keyword>
<evidence type="ECO:0000256" key="3">
    <source>
        <dbReference type="ARBA" id="ARBA00022692"/>
    </source>
</evidence>
<dbReference type="InterPro" id="IPR051809">
    <property type="entry name" value="Plant_receptor-like_S/T_kinase"/>
</dbReference>